<name>A0AA42U8J3_ACIJO</name>
<dbReference type="EMBL" id="JAOCIL010000001">
    <property type="protein sequence ID" value="MDH1439462.1"/>
    <property type="molecule type" value="Genomic_DNA"/>
</dbReference>
<organism evidence="2 3">
    <name type="scientific">Acinetobacter johnsonii</name>
    <dbReference type="NCBI Taxonomy" id="40214"/>
    <lineage>
        <taxon>Bacteria</taxon>
        <taxon>Pseudomonadati</taxon>
        <taxon>Pseudomonadota</taxon>
        <taxon>Gammaproteobacteria</taxon>
        <taxon>Moraxellales</taxon>
        <taxon>Moraxellaceae</taxon>
        <taxon>Acinetobacter</taxon>
    </lineage>
</organism>
<feature type="domain" description="FRG" evidence="1">
    <location>
        <begin position="38"/>
        <end position="173"/>
    </location>
</feature>
<dbReference type="Pfam" id="PF08867">
    <property type="entry name" value="FRG"/>
    <property type="match status" value="1"/>
</dbReference>
<dbReference type="Proteomes" id="UP001161567">
    <property type="component" value="Unassembled WGS sequence"/>
</dbReference>
<dbReference type="AlphaFoldDB" id="A0AA42U8J3"/>
<sequence length="308" mass="35403">MEIKEGFGFKEIILENVDEFIELIRPDKKNINQYLESVNGKFIYRGQADSNWELEPSLFRHSPADQILSNTFDGLCFMYWVRLKEFINGCDLNSSKIPFDSKALRDNHFNEFDSAVVFKTKAWPHAELYELIAFAQHYGVWTEFLDWTKSPLVACYFAASQAIKQPSFDDLLSVWIFDTEKENLLNNGTEKNFEIIEVPKSANQNISSQLGCFTLVRQNLVRGTALTFEQKPKRIKQLKLLNELVADKKIQALLKISLPQKYAAELLQYCSAYSINAATIFRGIEGAAIYAKESFDIEAFRRKVTSSI</sequence>
<evidence type="ECO:0000313" key="3">
    <source>
        <dbReference type="Proteomes" id="UP001161567"/>
    </source>
</evidence>
<dbReference type="SMART" id="SM00901">
    <property type="entry name" value="FRG"/>
    <property type="match status" value="1"/>
</dbReference>
<reference evidence="2" key="1">
    <citation type="submission" date="2022-09" db="EMBL/GenBank/DDBJ databases">
        <title>Intensive care unit water sources are persistently colonized with multi-drug resistant bacteria and are the site of extensive horizontal gene transfer of antibiotic resistance genes.</title>
        <authorList>
            <person name="Diorio-Toth L."/>
        </authorList>
    </citation>
    <scope>NUCLEOTIDE SEQUENCE</scope>
    <source>
        <strain evidence="2">GD03725</strain>
    </source>
</reference>
<protein>
    <submittedName>
        <fullName evidence="2">FRG domain-containing protein</fullName>
    </submittedName>
</protein>
<proteinExistence type="predicted"/>
<comment type="caution">
    <text evidence="2">The sequence shown here is derived from an EMBL/GenBank/DDBJ whole genome shotgun (WGS) entry which is preliminary data.</text>
</comment>
<dbReference type="RefSeq" id="WP_279734104.1">
    <property type="nucleotide sequence ID" value="NZ_JAOCDY010000021.1"/>
</dbReference>
<accession>A0AA42U8J3</accession>
<gene>
    <name evidence="2" type="ORF">N5I27_14215</name>
</gene>
<evidence type="ECO:0000259" key="1">
    <source>
        <dbReference type="SMART" id="SM00901"/>
    </source>
</evidence>
<dbReference type="InterPro" id="IPR014966">
    <property type="entry name" value="FRG-dom"/>
</dbReference>
<evidence type="ECO:0000313" key="2">
    <source>
        <dbReference type="EMBL" id="MDH1439462.1"/>
    </source>
</evidence>